<name>A0A9D1T3B5_9BACT</name>
<dbReference type="EMBL" id="DVOR01000174">
    <property type="protein sequence ID" value="HIV09539.1"/>
    <property type="molecule type" value="Genomic_DNA"/>
</dbReference>
<reference evidence="1" key="1">
    <citation type="submission" date="2020-10" db="EMBL/GenBank/DDBJ databases">
        <authorList>
            <person name="Gilroy R."/>
        </authorList>
    </citation>
    <scope>NUCLEOTIDE SEQUENCE</scope>
    <source>
        <strain evidence="1">35461</strain>
    </source>
</reference>
<evidence type="ECO:0000313" key="1">
    <source>
        <dbReference type="EMBL" id="HIV09539.1"/>
    </source>
</evidence>
<gene>
    <name evidence="1" type="ORF">IAC79_05450</name>
</gene>
<evidence type="ECO:0000313" key="2">
    <source>
        <dbReference type="Proteomes" id="UP000886845"/>
    </source>
</evidence>
<protein>
    <submittedName>
        <fullName evidence="1">Uncharacterized protein</fullName>
    </submittedName>
</protein>
<reference evidence="1" key="2">
    <citation type="journal article" date="2021" name="PeerJ">
        <title>Extensive microbial diversity within the chicken gut microbiome revealed by metagenomics and culture.</title>
        <authorList>
            <person name="Gilroy R."/>
            <person name="Ravi A."/>
            <person name="Getino M."/>
            <person name="Pursley I."/>
            <person name="Horton D.L."/>
            <person name="Alikhan N.F."/>
            <person name="Baker D."/>
            <person name="Gharbi K."/>
            <person name="Hall N."/>
            <person name="Watson M."/>
            <person name="Adriaenssens E.M."/>
            <person name="Foster-Nyarko E."/>
            <person name="Jarju S."/>
            <person name="Secka A."/>
            <person name="Antonio M."/>
            <person name="Oren A."/>
            <person name="Chaudhuri R.R."/>
            <person name="La Ragione R."/>
            <person name="Hildebrand F."/>
            <person name="Pallen M.J."/>
        </authorList>
    </citation>
    <scope>NUCLEOTIDE SEQUENCE</scope>
    <source>
        <strain evidence="1">35461</strain>
    </source>
</reference>
<comment type="caution">
    <text evidence="1">The sequence shown here is derived from an EMBL/GenBank/DDBJ whole genome shotgun (WGS) entry which is preliminary data.</text>
</comment>
<dbReference type="Proteomes" id="UP000886845">
    <property type="component" value="Unassembled WGS sequence"/>
</dbReference>
<proteinExistence type="predicted"/>
<sequence>MIELLRKALDLLLRFLDWRKGTKRERHRDQARKAIATHDRQAMNELLMERMNRRD</sequence>
<dbReference type="AlphaFoldDB" id="A0A9D1T3B5"/>
<accession>A0A9D1T3B5</accession>
<organism evidence="1 2">
    <name type="scientific">Candidatus Spyradenecus faecavium</name>
    <dbReference type="NCBI Taxonomy" id="2840947"/>
    <lineage>
        <taxon>Bacteria</taxon>
        <taxon>Pseudomonadati</taxon>
        <taxon>Lentisphaerota</taxon>
        <taxon>Lentisphaeria</taxon>
        <taxon>Lentisphaerales</taxon>
        <taxon>Lentisphaeraceae</taxon>
        <taxon>Lentisphaeraceae incertae sedis</taxon>
        <taxon>Candidatus Spyradenecus</taxon>
    </lineage>
</organism>